<dbReference type="InterPro" id="IPR037126">
    <property type="entry name" value="PdaC/RsiV-like_sf"/>
</dbReference>
<sequence>MNCVNLWQERMNLLVLSSGIMTKYMRLALLLLFPLSLAIAMGCDRKKGAEAELLAFDSAHLEQYIPLRTDTDRPALQVIIKYVYPSEDKVLTEIFNGLLFGDSLMDAPSPVNAMEGFVRVLGEDYRSNNAEASLQGLPADLLDYVYKIENTIAYCDTGMVATRINIYTYEGGAHPENTVRFANVLRSSGKVLEERDIFKGDYTERLSALIVEQLVRDFGKSSPSELDAIGFFNAEEIQPNGNFMADDKGLTYCFNEYQIAAYARGAVYVRLGYDVLAPLLRDDSPLKRYIP</sequence>
<proteinExistence type="predicted"/>
<organism evidence="2 3">
    <name type="scientific">Porphyromonas loveana</name>
    <dbReference type="NCBI Taxonomy" id="1884669"/>
    <lineage>
        <taxon>Bacteria</taxon>
        <taxon>Pseudomonadati</taxon>
        <taxon>Bacteroidota</taxon>
        <taxon>Bacteroidia</taxon>
        <taxon>Bacteroidales</taxon>
        <taxon>Porphyromonadaceae</taxon>
        <taxon>Porphyromonas</taxon>
    </lineage>
</organism>
<comment type="caution">
    <text evidence="2">The sequence shown here is derived from an EMBL/GenBank/DDBJ whole genome shotgun (WGS) entry which is preliminary data.</text>
</comment>
<keyword evidence="3" id="KW-1185">Reference proteome</keyword>
<gene>
    <name evidence="2" type="ORF">C7382_104137</name>
</gene>
<reference evidence="2 3" key="1">
    <citation type="submission" date="2018-04" db="EMBL/GenBank/DDBJ databases">
        <title>Genomic Encyclopedia of Type Strains, Phase IV (KMG-IV): sequencing the most valuable type-strain genomes for metagenomic binning, comparative biology and taxonomic classification.</title>
        <authorList>
            <person name="Goeker M."/>
        </authorList>
    </citation>
    <scope>NUCLEOTIDE SEQUENCE [LARGE SCALE GENOMIC DNA]</scope>
    <source>
        <strain evidence="2 3">DSM 28520</strain>
    </source>
</reference>
<name>A0A2U1FLC8_9PORP</name>
<dbReference type="EMBL" id="QEKY01000004">
    <property type="protein sequence ID" value="PVZ12830.1"/>
    <property type="molecule type" value="Genomic_DNA"/>
</dbReference>
<dbReference type="Pfam" id="PF11738">
    <property type="entry name" value="DUF3298"/>
    <property type="match status" value="1"/>
</dbReference>
<accession>A0A2U1FLC8</accession>
<dbReference type="AlphaFoldDB" id="A0A2U1FLC8"/>
<evidence type="ECO:0000313" key="2">
    <source>
        <dbReference type="EMBL" id="PVZ12830.1"/>
    </source>
</evidence>
<feature type="domain" description="DUF3298" evidence="1">
    <location>
        <begin position="196"/>
        <end position="273"/>
    </location>
</feature>
<dbReference type="Gene3D" id="3.30.565.40">
    <property type="entry name" value="Fervidobacterium nodosum Rt17-B1 like"/>
    <property type="match status" value="1"/>
</dbReference>
<evidence type="ECO:0000259" key="1">
    <source>
        <dbReference type="Pfam" id="PF11738"/>
    </source>
</evidence>
<dbReference type="Proteomes" id="UP000245462">
    <property type="component" value="Unassembled WGS sequence"/>
</dbReference>
<evidence type="ECO:0000313" key="3">
    <source>
        <dbReference type="Proteomes" id="UP000245462"/>
    </source>
</evidence>
<dbReference type="InterPro" id="IPR021729">
    <property type="entry name" value="DUF3298"/>
</dbReference>
<protein>
    <submittedName>
        <fullName evidence="2">Uncharacterized protein DUF3298</fullName>
    </submittedName>
</protein>
<dbReference type="Gene3D" id="3.90.640.20">
    <property type="entry name" value="Heat-shock cognate protein, ATPase"/>
    <property type="match status" value="1"/>
</dbReference>